<dbReference type="STRING" id="33528.ENSGAFP00000006806"/>
<evidence type="ECO:0000313" key="5">
    <source>
        <dbReference type="Proteomes" id="UP000250572"/>
    </source>
</evidence>
<comment type="caution">
    <text evidence="4">The sequence shown here is derived from an EMBL/GenBank/DDBJ whole genome shotgun (WGS) entry which is preliminary data.</text>
</comment>
<dbReference type="SMART" id="SM00369">
    <property type="entry name" value="LRR_TYP"/>
    <property type="match status" value="13"/>
</dbReference>
<dbReference type="SMART" id="SM00364">
    <property type="entry name" value="LRR_BAC"/>
    <property type="match status" value="11"/>
</dbReference>
<accession>A0A315UX13</accession>
<keyword evidence="1" id="KW-0433">Leucine-rich repeat</keyword>
<dbReference type="Pfam" id="PF13855">
    <property type="entry name" value="LRR_8"/>
    <property type="match status" value="2"/>
</dbReference>
<dbReference type="FunFam" id="3.80.10.10:FF:000206">
    <property type="entry name" value="leucine-rich repeat-containing protein 40"/>
    <property type="match status" value="1"/>
</dbReference>
<dbReference type="InterPro" id="IPR032675">
    <property type="entry name" value="LRR_dom_sf"/>
</dbReference>
<dbReference type="SUPFAM" id="SSF52058">
    <property type="entry name" value="L domain-like"/>
    <property type="match status" value="2"/>
</dbReference>
<gene>
    <name evidence="4" type="ORF">CCH79_00016840</name>
</gene>
<evidence type="ECO:0000256" key="2">
    <source>
        <dbReference type="ARBA" id="ARBA00022737"/>
    </source>
</evidence>
<dbReference type="InterPro" id="IPR050216">
    <property type="entry name" value="LRR_domain-containing"/>
</dbReference>
<sequence>MEREIDRQIGAASAVKRALSRSFVVKKEPTVMDQTTFNLLHPKRAEVTWQLDPPVGPSGSRDIPIIVPLVASWRKSAVLRSTNVPRQASSSSSSSSSSFSSSRLRQNEILLCSLSISHPTSLIRKMSRFKRAGNVDSLAGFRTPKPEAAVPYGLLKAARKSGQLNLSGRGLTEVPQNVYRLNIDEPAEAQENVAFGGSDRWWEQTNLTKLLLSSNQLIHLSEDIKLLPALTILDLHDNQLSSLPSTLGELQELLQLRLSHNKLSSLPTEVCSLNNLRSLTLQQNLLETVPEKIGELGNLTELVTHHTLTSVFDMKEDLDLSNNLLKHLPSSVGRLSALQKVSLCHNKLSSLPDSLGQLANVKLLDCSHNELTDVPVSLAGMLALEQLYLRHNKLRQLPQLPAPSLREVFAGNNRLELLEAEQLSCLSAVTLLELRDNKIRNLPEEIALLLTLTRLDLTNNDISTLPASLSLLPNLKVLLLEGNPLRGIRRELLAVEEAEGTAEPTAMTLPSEGLVNTHNIKTLKMLEYGNKQAASVPDEVFDAAVHQAVTSVNFSRNQLTVFPPRLLELRSSLSDINLGFNRLSCCSDICSLQQLTHIDLRNNQLTDLPSEMKNLSKLRCIVLNYNRFSSFPEALYQIVTLETVMLGNNQVGGVDPSRLMQLLSLSTLDLSNNDLLSVPPELGLCTSLRCLSLEGNPFRTPRAAIVAKGTDAVLEYLRSRIPT</sequence>
<keyword evidence="2" id="KW-0677">Repeat</keyword>
<dbReference type="PRINTS" id="PR00019">
    <property type="entry name" value="LEURICHRPT"/>
</dbReference>
<reference evidence="4 5" key="1">
    <citation type="journal article" date="2018" name="G3 (Bethesda)">
        <title>A High-Quality Reference Genome for the Invasive Mosquitofish Gambusia affinis Using a Chicago Library.</title>
        <authorList>
            <person name="Hoffberg S.L."/>
            <person name="Troendle N.J."/>
            <person name="Glenn T.C."/>
            <person name="Mahmud O."/>
            <person name="Louha S."/>
            <person name="Chalopin D."/>
            <person name="Bennetzen J.L."/>
            <person name="Mauricio R."/>
        </authorList>
    </citation>
    <scope>NUCLEOTIDE SEQUENCE [LARGE SCALE GENOMIC DNA]</scope>
    <source>
        <strain evidence="4">NE01/NJP1002.9</strain>
        <tissue evidence="4">Muscle</tissue>
    </source>
</reference>
<dbReference type="AlphaFoldDB" id="A0A315UX13"/>
<evidence type="ECO:0000256" key="1">
    <source>
        <dbReference type="ARBA" id="ARBA00022614"/>
    </source>
</evidence>
<dbReference type="FunFam" id="3.80.10.10:FF:000116">
    <property type="entry name" value="Leucine-rich repeat-containing protein 40"/>
    <property type="match status" value="1"/>
</dbReference>
<dbReference type="PANTHER" id="PTHR48051:SF1">
    <property type="entry name" value="RAS SUPPRESSOR PROTEIN 1"/>
    <property type="match status" value="1"/>
</dbReference>
<dbReference type="EMBL" id="NHOQ01002515">
    <property type="protein sequence ID" value="PWA16118.1"/>
    <property type="molecule type" value="Genomic_DNA"/>
</dbReference>
<dbReference type="InterPro" id="IPR003591">
    <property type="entry name" value="Leu-rich_rpt_typical-subtyp"/>
</dbReference>
<dbReference type="FunFam" id="3.80.10.10:FF:000193">
    <property type="entry name" value="Leucine-rich repeat-containing protein 40"/>
    <property type="match status" value="1"/>
</dbReference>
<name>A0A315UX13_GAMAF</name>
<proteinExistence type="predicted"/>
<dbReference type="Pfam" id="PF00560">
    <property type="entry name" value="LRR_1"/>
    <property type="match status" value="3"/>
</dbReference>
<organism evidence="4 5">
    <name type="scientific">Gambusia affinis</name>
    <name type="common">Western mosquitofish</name>
    <name type="synonym">Heterandria affinis</name>
    <dbReference type="NCBI Taxonomy" id="33528"/>
    <lineage>
        <taxon>Eukaryota</taxon>
        <taxon>Metazoa</taxon>
        <taxon>Chordata</taxon>
        <taxon>Craniata</taxon>
        <taxon>Vertebrata</taxon>
        <taxon>Euteleostomi</taxon>
        <taxon>Actinopterygii</taxon>
        <taxon>Neopterygii</taxon>
        <taxon>Teleostei</taxon>
        <taxon>Neoteleostei</taxon>
        <taxon>Acanthomorphata</taxon>
        <taxon>Ovalentaria</taxon>
        <taxon>Atherinomorphae</taxon>
        <taxon>Cyprinodontiformes</taxon>
        <taxon>Poeciliidae</taxon>
        <taxon>Poeciliinae</taxon>
        <taxon>Gambusia</taxon>
    </lineage>
</organism>
<dbReference type="Gene3D" id="3.80.10.10">
    <property type="entry name" value="Ribonuclease Inhibitor"/>
    <property type="match status" value="4"/>
</dbReference>
<dbReference type="PROSITE" id="PS51450">
    <property type="entry name" value="LRR"/>
    <property type="match status" value="7"/>
</dbReference>
<dbReference type="Proteomes" id="UP000250572">
    <property type="component" value="Unassembled WGS sequence"/>
</dbReference>
<protein>
    <recommendedName>
        <fullName evidence="3">Leucine-rich repeat-containing protein 40</fullName>
    </recommendedName>
</protein>
<dbReference type="SMART" id="SM00365">
    <property type="entry name" value="LRR_SD22"/>
    <property type="match status" value="5"/>
</dbReference>
<evidence type="ECO:0000256" key="3">
    <source>
        <dbReference type="ARBA" id="ARBA00071450"/>
    </source>
</evidence>
<keyword evidence="5" id="KW-1185">Reference proteome</keyword>
<dbReference type="GO" id="GO:0005737">
    <property type="term" value="C:cytoplasm"/>
    <property type="evidence" value="ECO:0007669"/>
    <property type="project" value="TreeGrafter"/>
</dbReference>
<dbReference type="PANTHER" id="PTHR48051">
    <property type="match status" value="1"/>
</dbReference>
<evidence type="ECO:0000313" key="4">
    <source>
        <dbReference type="EMBL" id="PWA16118.1"/>
    </source>
</evidence>
<dbReference type="InterPro" id="IPR001611">
    <property type="entry name" value="Leu-rich_rpt"/>
</dbReference>